<gene>
    <name evidence="2" type="ORF">TL16_g06421</name>
</gene>
<feature type="transmembrane region" description="Helical" evidence="1">
    <location>
        <begin position="394"/>
        <end position="416"/>
    </location>
</feature>
<accession>A0A9W7EF67</accession>
<organism evidence="2 3">
    <name type="scientific">Triparma laevis f. inornata</name>
    <dbReference type="NCBI Taxonomy" id="1714386"/>
    <lineage>
        <taxon>Eukaryota</taxon>
        <taxon>Sar</taxon>
        <taxon>Stramenopiles</taxon>
        <taxon>Ochrophyta</taxon>
        <taxon>Bolidophyceae</taxon>
        <taxon>Parmales</taxon>
        <taxon>Triparmaceae</taxon>
        <taxon>Triparma</taxon>
    </lineage>
</organism>
<proteinExistence type="predicted"/>
<name>A0A9W7EF67_9STRA</name>
<dbReference type="AlphaFoldDB" id="A0A9W7EF67"/>
<feature type="transmembrane region" description="Helical" evidence="1">
    <location>
        <begin position="100"/>
        <end position="119"/>
    </location>
</feature>
<evidence type="ECO:0000256" key="1">
    <source>
        <dbReference type="SAM" id="Phobius"/>
    </source>
</evidence>
<feature type="transmembrane region" description="Helical" evidence="1">
    <location>
        <begin position="215"/>
        <end position="241"/>
    </location>
</feature>
<reference evidence="3" key="1">
    <citation type="journal article" date="2023" name="Commun. Biol.">
        <title>Genome analysis of Parmales, the sister group of diatoms, reveals the evolutionary specialization of diatoms from phago-mixotrophs to photoautotrophs.</title>
        <authorList>
            <person name="Ban H."/>
            <person name="Sato S."/>
            <person name="Yoshikawa S."/>
            <person name="Yamada K."/>
            <person name="Nakamura Y."/>
            <person name="Ichinomiya M."/>
            <person name="Sato N."/>
            <person name="Blanc-Mathieu R."/>
            <person name="Endo H."/>
            <person name="Kuwata A."/>
            <person name="Ogata H."/>
        </authorList>
    </citation>
    <scope>NUCLEOTIDE SEQUENCE [LARGE SCALE GENOMIC DNA]</scope>
</reference>
<sequence length="426" mass="47951">MRSLSYKGFILENSAIWEAAKKLRNDPARASLLQIGYRYLCDNPNQNMAYRQKKTWIHPLLRVVLDFAGHSYITWGLCVLAQICDAAYCLYCAITYDGYFYAAVSFVMCLFNLIVYAIVNSVEAKAYNRVMDYSDLKGANKPHNMSEATFLMLMGLEAIGKNCDSHNTTSVSSIRKRLVNRSIVEMLTVHFLLSIPWFTGVVVNLKTHLVREEVWLALLSASVLYAKLSMVLNGAQAAFFIRLNQRLVELETKKGSTGSSDGYHEGRPESSVILFQLALLGIGIIQAQNVTNGEQYCIPYWVFLSELQPLLSIMVMTHGFARLNLFMERDVEQDITELALSMSYLKGKKGGKEGEDDDHKIDNIIQQLRLLERLDSRPCVLNFDFVPTMESSRALIRVVFTGIGLLGPYILVALGSSMSDGYMCLD</sequence>
<evidence type="ECO:0000313" key="3">
    <source>
        <dbReference type="Proteomes" id="UP001162640"/>
    </source>
</evidence>
<dbReference type="EMBL" id="BLQM01000194">
    <property type="protein sequence ID" value="GMH74278.1"/>
    <property type="molecule type" value="Genomic_DNA"/>
</dbReference>
<dbReference type="Proteomes" id="UP001162640">
    <property type="component" value="Unassembled WGS sequence"/>
</dbReference>
<feature type="transmembrane region" description="Helical" evidence="1">
    <location>
        <begin position="183"/>
        <end position="203"/>
    </location>
</feature>
<evidence type="ECO:0000313" key="2">
    <source>
        <dbReference type="EMBL" id="GMH74278.1"/>
    </source>
</evidence>
<keyword evidence="1" id="KW-0812">Transmembrane</keyword>
<protein>
    <submittedName>
        <fullName evidence="2">Uncharacterized protein</fullName>
    </submittedName>
</protein>
<keyword evidence="1" id="KW-0472">Membrane</keyword>
<keyword evidence="1" id="KW-1133">Transmembrane helix</keyword>
<comment type="caution">
    <text evidence="2">The sequence shown here is derived from an EMBL/GenBank/DDBJ whole genome shotgun (WGS) entry which is preliminary data.</text>
</comment>
<feature type="transmembrane region" description="Helical" evidence="1">
    <location>
        <begin position="72"/>
        <end position="94"/>
    </location>
</feature>